<accession>A0A9D4Q5P1</accession>
<name>A0A9D4Q5P1_RHISA</name>
<dbReference type="EMBL" id="JABSTV010001248">
    <property type="protein sequence ID" value="KAH7968373.1"/>
    <property type="molecule type" value="Genomic_DNA"/>
</dbReference>
<evidence type="ECO:0000313" key="3">
    <source>
        <dbReference type="Proteomes" id="UP000821837"/>
    </source>
</evidence>
<feature type="compositionally biased region" description="Basic and acidic residues" evidence="1">
    <location>
        <begin position="35"/>
        <end position="54"/>
    </location>
</feature>
<evidence type="ECO:0000256" key="1">
    <source>
        <dbReference type="SAM" id="MobiDB-lite"/>
    </source>
</evidence>
<reference evidence="2" key="2">
    <citation type="submission" date="2021-09" db="EMBL/GenBank/DDBJ databases">
        <authorList>
            <person name="Jia N."/>
            <person name="Wang J."/>
            <person name="Shi W."/>
            <person name="Du L."/>
            <person name="Sun Y."/>
            <person name="Zhan W."/>
            <person name="Jiang J."/>
            <person name="Wang Q."/>
            <person name="Zhang B."/>
            <person name="Ji P."/>
            <person name="Sakyi L.B."/>
            <person name="Cui X."/>
            <person name="Yuan T."/>
            <person name="Jiang B."/>
            <person name="Yang W."/>
            <person name="Lam T.T.-Y."/>
            <person name="Chang Q."/>
            <person name="Ding S."/>
            <person name="Wang X."/>
            <person name="Zhu J."/>
            <person name="Ruan X."/>
            <person name="Zhao L."/>
            <person name="Wei J."/>
            <person name="Que T."/>
            <person name="Du C."/>
            <person name="Cheng J."/>
            <person name="Dai P."/>
            <person name="Han X."/>
            <person name="Huang E."/>
            <person name="Gao Y."/>
            <person name="Liu J."/>
            <person name="Shao H."/>
            <person name="Ye R."/>
            <person name="Li L."/>
            <person name="Wei W."/>
            <person name="Wang X."/>
            <person name="Wang C."/>
            <person name="Huo Q."/>
            <person name="Li W."/>
            <person name="Guo W."/>
            <person name="Chen H."/>
            <person name="Chen S."/>
            <person name="Zhou L."/>
            <person name="Zhou L."/>
            <person name="Ni X."/>
            <person name="Tian J."/>
            <person name="Zhou Y."/>
            <person name="Sheng Y."/>
            <person name="Liu T."/>
            <person name="Pan Y."/>
            <person name="Xia L."/>
            <person name="Li J."/>
            <person name="Zhao F."/>
            <person name="Cao W."/>
        </authorList>
    </citation>
    <scope>NUCLEOTIDE SEQUENCE</scope>
    <source>
        <strain evidence="2">Rsan-2018</strain>
        <tissue evidence="2">Larvae</tissue>
    </source>
</reference>
<gene>
    <name evidence="2" type="ORF">HPB52_007985</name>
</gene>
<evidence type="ECO:0000313" key="2">
    <source>
        <dbReference type="EMBL" id="KAH7968373.1"/>
    </source>
</evidence>
<organism evidence="2 3">
    <name type="scientific">Rhipicephalus sanguineus</name>
    <name type="common">Brown dog tick</name>
    <name type="synonym">Ixodes sanguineus</name>
    <dbReference type="NCBI Taxonomy" id="34632"/>
    <lineage>
        <taxon>Eukaryota</taxon>
        <taxon>Metazoa</taxon>
        <taxon>Ecdysozoa</taxon>
        <taxon>Arthropoda</taxon>
        <taxon>Chelicerata</taxon>
        <taxon>Arachnida</taxon>
        <taxon>Acari</taxon>
        <taxon>Parasitiformes</taxon>
        <taxon>Ixodida</taxon>
        <taxon>Ixodoidea</taxon>
        <taxon>Ixodidae</taxon>
        <taxon>Rhipicephalinae</taxon>
        <taxon>Rhipicephalus</taxon>
        <taxon>Rhipicephalus</taxon>
    </lineage>
</organism>
<dbReference type="AlphaFoldDB" id="A0A9D4Q5P1"/>
<feature type="region of interest" description="Disordered" evidence="1">
    <location>
        <begin position="35"/>
        <end position="58"/>
    </location>
</feature>
<proteinExistence type="predicted"/>
<comment type="caution">
    <text evidence="2">The sequence shown here is derived from an EMBL/GenBank/DDBJ whole genome shotgun (WGS) entry which is preliminary data.</text>
</comment>
<keyword evidence="3" id="KW-1185">Reference proteome</keyword>
<protein>
    <submittedName>
        <fullName evidence="2">Uncharacterized protein</fullName>
    </submittedName>
</protein>
<sequence>MQKGFHNQLDRLSLAGFPRTLLIAVVESLLQKFKSEHHGSGVEQERRTSDRNHPETMASAFLQPQAHFEPADKPQQAWVVWKSSYNINEQACEYANKPTATLGALLHVLGPHGPQTFPPPPPTTDGEQTTDQVTYLLEQIDALYRPYTEA</sequence>
<dbReference type="Proteomes" id="UP000821837">
    <property type="component" value="Unassembled WGS sequence"/>
</dbReference>
<reference evidence="2" key="1">
    <citation type="journal article" date="2020" name="Cell">
        <title>Large-Scale Comparative Analyses of Tick Genomes Elucidate Their Genetic Diversity and Vector Capacities.</title>
        <authorList>
            <consortium name="Tick Genome and Microbiome Consortium (TIGMIC)"/>
            <person name="Jia N."/>
            <person name="Wang J."/>
            <person name="Shi W."/>
            <person name="Du L."/>
            <person name="Sun Y."/>
            <person name="Zhan W."/>
            <person name="Jiang J.F."/>
            <person name="Wang Q."/>
            <person name="Zhang B."/>
            <person name="Ji P."/>
            <person name="Bell-Sakyi L."/>
            <person name="Cui X.M."/>
            <person name="Yuan T.T."/>
            <person name="Jiang B.G."/>
            <person name="Yang W.F."/>
            <person name="Lam T.T."/>
            <person name="Chang Q.C."/>
            <person name="Ding S.J."/>
            <person name="Wang X.J."/>
            <person name="Zhu J.G."/>
            <person name="Ruan X.D."/>
            <person name="Zhao L."/>
            <person name="Wei J.T."/>
            <person name="Ye R.Z."/>
            <person name="Que T.C."/>
            <person name="Du C.H."/>
            <person name="Zhou Y.H."/>
            <person name="Cheng J.X."/>
            <person name="Dai P.F."/>
            <person name="Guo W.B."/>
            <person name="Han X.H."/>
            <person name="Huang E.J."/>
            <person name="Li L.F."/>
            <person name="Wei W."/>
            <person name="Gao Y.C."/>
            <person name="Liu J.Z."/>
            <person name="Shao H.Z."/>
            <person name="Wang X."/>
            <person name="Wang C.C."/>
            <person name="Yang T.C."/>
            <person name="Huo Q.B."/>
            <person name="Li W."/>
            <person name="Chen H.Y."/>
            <person name="Chen S.E."/>
            <person name="Zhou L.G."/>
            <person name="Ni X.B."/>
            <person name="Tian J.H."/>
            <person name="Sheng Y."/>
            <person name="Liu T."/>
            <person name="Pan Y.S."/>
            <person name="Xia L.Y."/>
            <person name="Li J."/>
            <person name="Zhao F."/>
            <person name="Cao W.C."/>
        </authorList>
    </citation>
    <scope>NUCLEOTIDE SEQUENCE</scope>
    <source>
        <strain evidence="2">Rsan-2018</strain>
    </source>
</reference>